<accession>L1MJ74</accession>
<dbReference type="OrthoDB" id="3251267at2"/>
<keyword evidence="2" id="KW-1185">Reference proteome</keyword>
<evidence type="ECO:0000313" key="2">
    <source>
        <dbReference type="Proteomes" id="UP000010445"/>
    </source>
</evidence>
<proteinExistence type="predicted"/>
<name>L1MJ74_9CORY</name>
<dbReference type="eggNOG" id="ENOG5033QWM">
    <property type="taxonomic scope" value="Bacteria"/>
</dbReference>
<dbReference type="Proteomes" id="UP000010445">
    <property type="component" value="Unassembled WGS sequence"/>
</dbReference>
<sequence>MSTITLAGDYRSALTHFALYGLAMLTEAHHPGAVTLGWSDEATPKAQLNLEGIGLETVAEYVAQYSTQLASADSWVAVNNEYGSGKRKAIFSPFSPRIRGIDPQVNPDDWNNHQKARFDALDRLNLDSDLLSLRWIAGLGEAAYWRFSNKERRPDHGASRWEMKTRNKGEEFVQHRLRPLCKELSKWSVEDISSGVIGATLRDTVGKNSADSRTSTGFTPPGPADVALTFAALLGVACFPVVLKVDQLSITPGAWPSDKLHPDNMVLPITTQKITPARLRAILRSRSFAEAVESVCGVEAGARESNAISILGSVRSAEWLKDRGVKAVVRFPILLAGSSSAPERQVQYGTVVPL</sequence>
<dbReference type="RefSeq" id="WP_006063122.1">
    <property type="nucleotide sequence ID" value="NZ_KB290828.1"/>
</dbReference>
<reference evidence="1 2" key="1">
    <citation type="submission" date="2012-05" db="EMBL/GenBank/DDBJ databases">
        <authorList>
            <person name="Weinstock G."/>
            <person name="Sodergren E."/>
            <person name="Lobos E.A."/>
            <person name="Fulton L."/>
            <person name="Fulton R."/>
            <person name="Courtney L."/>
            <person name="Fronick C."/>
            <person name="O'Laughlin M."/>
            <person name="Godfrey J."/>
            <person name="Wilson R.M."/>
            <person name="Miner T."/>
            <person name="Farmer C."/>
            <person name="Delehaunty K."/>
            <person name="Cordes M."/>
            <person name="Minx P."/>
            <person name="Tomlinson C."/>
            <person name="Chen J."/>
            <person name="Wollam A."/>
            <person name="Pepin K.H."/>
            <person name="Bhonagiri V."/>
            <person name="Zhang X."/>
            <person name="Suruliraj S."/>
            <person name="Warren W."/>
            <person name="Mitreva M."/>
            <person name="Mardis E.R."/>
            <person name="Wilson R.K."/>
        </authorList>
    </citation>
    <scope>NUCLEOTIDE SEQUENCE [LARGE SCALE GENOMIC DNA]</scope>
    <source>
        <strain evidence="1 2">F0235</strain>
    </source>
</reference>
<dbReference type="HOGENOM" id="CLU_808255_0_0_11"/>
<dbReference type="PATRIC" id="fig|1035195.3.peg.785"/>
<dbReference type="AlphaFoldDB" id="L1MJ74"/>
<organism evidence="1 2">
    <name type="scientific">Corynebacterium durum F0235</name>
    <dbReference type="NCBI Taxonomy" id="1035195"/>
    <lineage>
        <taxon>Bacteria</taxon>
        <taxon>Bacillati</taxon>
        <taxon>Actinomycetota</taxon>
        <taxon>Actinomycetes</taxon>
        <taxon>Mycobacteriales</taxon>
        <taxon>Corynebacteriaceae</taxon>
        <taxon>Corynebacterium</taxon>
    </lineage>
</organism>
<dbReference type="EMBL" id="AMEM01000014">
    <property type="protein sequence ID" value="EKX91004.1"/>
    <property type="molecule type" value="Genomic_DNA"/>
</dbReference>
<protein>
    <submittedName>
        <fullName evidence="1">Uncharacterized protein</fullName>
    </submittedName>
</protein>
<evidence type="ECO:0000313" key="1">
    <source>
        <dbReference type="EMBL" id="EKX91004.1"/>
    </source>
</evidence>
<gene>
    <name evidence="1" type="ORF">HMPREF9997_00881</name>
</gene>
<dbReference type="STRING" id="1035195.HMPREF9997_00881"/>
<comment type="caution">
    <text evidence="1">The sequence shown here is derived from an EMBL/GenBank/DDBJ whole genome shotgun (WGS) entry which is preliminary data.</text>
</comment>